<protein>
    <recommendedName>
        <fullName evidence="4">Translational regulator CsrA</fullName>
    </recommendedName>
</protein>
<dbReference type="HAMAP" id="MF_00167">
    <property type="entry name" value="CsrA"/>
    <property type="match status" value="1"/>
</dbReference>
<dbReference type="AlphaFoldDB" id="A0A1H2QT68"/>
<gene>
    <name evidence="4" type="primary">csrA</name>
    <name evidence="5" type="ORF">SAMN05660923_00218</name>
</gene>
<sequence>MLIIIDSALYLYFIRGGVTMLVIGRRPGQYVVINDNIIVKVVRSDEGDLRLAIDAPRDIKIIRGELYEREKLQKAL</sequence>
<proteinExistence type="inferred from homology"/>
<keyword evidence="4" id="KW-0678">Repressor</keyword>
<evidence type="ECO:0000256" key="2">
    <source>
        <dbReference type="ARBA" id="ARBA00022845"/>
    </source>
</evidence>
<dbReference type="GO" id="GO:1902208">
    <property type="term" value="P:regulation of bacterial-type flagellum assembly"/>
    <property type="evidence" value="ECO:0007669"/>
    <property type="project" value="UniProtKB-UniRule"/>
</dbReference>
<comment type="similarity">
    <text evidence="4">Belongs to the CsrA/RsmA family.</text>
</comment>
<keyword evidence="2 4" id="KW-0810">Translation regulation</keyword>
<dbReference type="InterPro" id="IPR036107">
    <property type="entry name" value="CsrA_sf"/>
</dbReference>
<dbReference type="InterPro" id="IPR003751">
    <property type="entry name" value="CsrA"/>
</dbReference>
<organism evidence="5 6">
    <name type="scientific">Tepidimicrobium xylanilyticum</name>
    <dbReference type="NCBI Taxonomy" id="1123352"/>
    <lineage>
        <taxon>Bacteria</taxon>
        <taxon>Bacillati</taxon>
        <taxon>Bacillota</taxon>
        <taxon>Tissierellia</taxon>
        <taxon>Tissierellales</taxon>
        <taxon>Tepidimicrobiaceae</taxon>
        <taxon>Tepidimicrobium</taxon>
    </lineage>
</organism>
<keyword evidence="4" id="KW-1005">Bacterial flagellum biogenesis</keyword>
<dbReference type="SUPFAM" id="SSF117130">
    <property type="entry name" value="CsrA-like"/>
    <property type="match status" value="1"/>
</dbReference>
<evidence type="ECO:0000256" key="3">
    <source>
        <dbReference type="ARBA" id="ARBA00022884"/>
    </source>
</evidence>
<dbReference type="GO" id="GO:0045947">
    <property type="term" value="P:negative regulation of translational initiation"/>
    <property type="evidence" value="ECO:0007669"/>
    <property type="project" value="UniProtKB-UniRule"/>
</dbReference>
<dbReference type="GO" id="GO:0006402">
    <property type="term" value="P:mRNA catabolic process"/>
    <property type="evidence" value="ECO:0007669"/>
    <property type="project" value="InterPro"/>
</dbReference>
<name>A0A1H2QT68_9FIRM</name>
<dbReference type="Pfam" id="PF02599">
    <property type="entry name" value="CsrA"/>
    <property type="match status" value="1"/>
</dbReference>
<dbReference type="GO" id="GO:0044781">
    <property type="term" value="P:bacterial-type flagellum organization"/>
    <property type="evidence" value="ECO:0007669"/>
    <property type="project" value="UniProtKB-KW"/>
</dbReference>
<evidence type="ECO:0000256" key="1">
    <source>
        <dbReference type="ARBA" id="ARBA00022490"/>
    </source>
</evidence>
<dbReference type="PANTHER" id="PTHR34984">
    <property type="entry name" value="CARBON STORAGE REGULATOR"/>
    <property type="match status" value="1"/>
</dbReference>
<dbReference type="Proteomes" id="UP000198828">
    <property type="component" value="Unassembled WGS sequence"/>
</dbReference>
<comment type="subunit">
    <text evidence="4">Homodimer; the beta-strands of each monomer intercalate to form a hydrophobic core, while the alpha-helices form wings that extend away from the core.</text>
</comment>
<dbReference type="GO" id="GO:0048027">
    <property type="term" value="F:mRNA 5'-UTR binding"/>
    <property type="evidence" value="ECO:0007669"/>
    <property type="project" value="UniProtKB-UniRule"/>
</dbReference>
<keyword evidence="1 4" id="KW-0963">Cytoplasm</keyword>
<dbReference type="PANTHER" id="PTHR34984:SF1">
    <property type="entry name" value="CARBON STORAGE REGULATOR"/>
    <property type="match status" value="1"/>
</dbReference>
<keyword evidence="3 4" id="KW-0694">RNA-binding</keyword>
<comment type="subcellular location">
    <subcellularLocation>
        <location evidence="4">Cytoplasm</location>
    </subcellularLocation>
</comment>
<comment type="function">
    <text evidence="4">A translational regulator that binds mRNA to regulate translation initiation and/or mRNA stability. Usually binds in the 5'-UTR at or near the Shine-Dalgarno sequence preventing ribosome-binding, thus repressing translation. Its main target seems to be the major flagellin gene, while its function is anatagonized by FliW.</text>
</comment>
<evidence type="ECO:0000313" key="6">
    <source>
        <dbReference type="Proteomes" id="UP000198828"/>
    </source>
</evidence>
<evidence type="ECO:0000256" key="4">
    <source>
        <dbReference type="HAMAP-Rule" id="MF_00167"/>
    </source>
</evidence>
<dbReference type="GO" id="GO:0005829">
    <property type="term" value="C:cytosol"/>
    <property type="evidence" value="ECO:0007669"/>
    <property type="project" value="TreeGrafter"/>
</dbReference>
<evidence type="ECO:0000313" key="5">
    <source>
        <dbReference type="EMBL" id="SDW10341.1"/>
    </source>
</evidence>
<accession>A0A1H2QT68</accession>
<dbReference type="GO" id="GO:0006109">
    <property type="term" value="P:regulation of carbohydrate metabolic process"/>
    <property type="evidence" value="ECO:0007669"/>
    <property type="project" value="InterPro"/>
</dbReference>
<reference evidence="5 6" key="1">
    <citation type="submission" date="2016-10" db="EMBL/GenBank/DDBJ databases">
        <authorList>
            <person name="de Groot N.N."/>
        </authorList>
    </citation>
    <scope>NUCLEOTIDE SEQUENCE [LARGE SCALE GENOMIC DNA]</scope>
    <source>
        <strain evidence="5 6">DSM 23310</strain>
    </source>
</reference>
<dbReference type="EMBL" id="FNNG01000001">
    <property type="protein sequence ID" value="SDW10341.1"/>
    <property type="molecule type" value="Genomic_DNA"/>
</dbReference>
<dbReference type="Gene3D" id="2.60.40.4380">
    <property type="entry name" value="Translational regulator CsrA"/>
    <property type="match status" value="1"/>
</dbReference>
<keyword evidence="6" id="KW-1185">Reference proteome</keyword>